<dbReference type="PANTHER" id="PTHR43737:SF1">
    <property type="entry name" value="DUF1501 DOMAIN-CONTAINING PROTEIN"/>
    <property type="match status" value="1"/>
</dbReference>
<dbReference type="InterPro" id="IPR010869">
    <property type="entry name" value="DUF1501"/>
</dbReference>
<keyword evidence="3" id="KW-1185">Reference proteome</keyword>
<dbReference type="AlphaFoldDB" id="A0A5C7FU40"/>
<accession>A0A5C7FU40</accession>
<dbReference type="PANTHER" id="PTHR43737">
    <property type="entry name" value="BLL7424 PROTEIN"/>
    <property type="match status" value="1"/>
</dbReference>
<evidence type="ECO:0000313" key="3">
    <source>
        <dbReference type="Proteomes" id="UP000321907"/>
    </source>
</evidence>
<feature type="signal peptide" evidence="1">
    <location>
        <begin position="1"/>
        <end position="29"/>
    </location>
</feature>
<comment type="caution">
    <text evidence="2">The sequence shown here is derived from an EMBL/GenBank/DDBJ whole genome shotgun (WGS) entry which is preliminary data.</text>
</comment>
<dbReference type="Proteomes" id="UP000321907">
    <property type="component" value="Unassembled WGS sequence"/>
</dbReference>
<protein>
    <submittedName>
        <fullName evidence="2">DUF1501 domain-containing protein</fullName>
    </submittedName>
</protein>
<keyword evidence="1" id="KW-0732">Signal</keyword>
<dbReference type="OrthoDB" id="9779968at2"/>
<dbReference type="EMBL" id="VOXD01000011">
    <property type="protein sequence ID" value="TXF89802.1"/>
    <property type="molecule type" value="Genomic_DNA"/>
</dbReference>
<name>A0A5C7FU40_9BACT</name>
<reference evidence="2 3" key="1">
    <citation type="submission" date="2019-08" db="EMBL/GenBank/DDBJ databases">
        <title>Lewinella sp. strain SSH13 Genome sequencing and assembly.</title>
        <authorList>
            <person name="Kim I."/>
        </authorList>
    </citation>
    <scope>NUCLEOTIDE SEQUENCE [LARGE SCALE GENOMIC DNA]</scope>
    <source>
        <strain evidence="2 3">SSH13</strain>
    </source>
</reference>
<dbReference type="Pfam" id="PF07394">
    <property type="entry name" value="DUF1501"/>
    <property type="match status" value="1"/>
</dbReference>
<proteinExistence type="predicted"/>
<sequence>MNRRSFLQASTLASTAMMTPAFLRSMASAYTTASRSGKILIVLQLSGGNDGLNTVVPYADDIYYQKRPSLAIKANEVIRLNEKQALHPALAPLQNLYDQGELCIVNSVGYPNPDRSHFRSMDIWQTGSPASENWSSGWIGRYLDSACVGKPPYHALEVNDGLSLAMKGKISNGFAMSDAKRLRQAVDNTRLKNLQATGVSQSGNLGYLYKTLTETTDAAAYLYEQSRVHKATADYPNVAFGKDLKQIAELITADTATQIYYASLSGFDTHAGQKGRQQRLLGQYAQGVAALVSDLKANNLFDDVLIMTFSEFGRRLAQNGSGGTDHGTANNLFLMGGKLKKAGFYNDAPNLSRLQDADLIHQVDFRQCYASIIDDWLEGDSQAVLGQQFAGMGIF</sequence>
<evidence type="ECO:0000256" key="1">
    <source>
        <dbReference type="SAM" id="SignalP"/>
    </source>
</evidence>
<dbReference type="RefSeq" id="WP_147930395.1">
    <property type="nucleotide sequence ID" value="NZ_VOXD01000011.1"/>
</dbReference>
<evidence type="ECO:0000313" key="2">
    <source>
        <dbReference type="EMBL" id="TXF89802.1"/>
    </source>
</evidence>
<gene>
    <name evidence="2" type="ORF">FUA23_08945</name>
</gene>
<feature type="chain" id="PRO_5022838013" evidence="1">
    <location>
        <begin position="30"/>
        <end position="395"/>
    </location>
</feature>
<dbReference type="InterPro" id="IPR006311">
    <property type="entry name" value="TAT_signal"/>
</dbReference>
<dbReference type="PROSITE" id="PS51318">
    <property type="entry name" value="TAT"/>
    <property type="match status" value="1"/>
</dbReference>
<organism evidence="2 3">
    <name type="scientific">Neolewinella aurantiaca</name>
    <dbReference type="NCBI Taxonomy" id="2602767"/>
    <lineage>
        <taxon>Bacteria</taxon>
        <taxon>Pseudomonadati</taxon>
        <taxon>Bacteroidota</taxon>
        <taxon>Saprospiria</taxon>
        <taxon>Saprospirales</taxon>
        <taxon>Lewinellaceae</taxon>
        <taxon>Neolewinella</taxon>
    </lineage>
</organism>